<organism evidence="6 7">
    <name type="scientific">Hymenobacter negativus</name>
    <dbReference type="NCBI Taxonomy" id="2795026"/>
    <lineage>
        <taxon>Bacteria</taxon>
        <taxon>Pseudomonadati</taxon>
        <taxon>Bacteroidota</taxon>
        <taxon>Cytophagia</taxon>
        <taxon>Cytophagales</taxon>
        <taxon>Hymenobacteraceae</taxon>
        <taxon>Hymenobacter</taxon>
    </lineage>
</organism>
<dbReference type="RefSeq" id="WP_208174813.1">
    <property type="nucleotide sequence ID" value="NZ_JAGETZ010000003.1"/>
</dbReference>
<gene>
    <name evidence="6" type="ORF">J4E00_09015</name>
</gene>
<keyword evidence="2 5" id="KW-0812">Transmembrane</keyword>
<evidence type="ECO:0000256" key="4">
    <source>
        <dbReference type="ARBA" id="ARBA00023136"/>
    </source>
</evidence>
<dbReference type="InterPro" id="IPR007792">
    <property type="entry name" value="T4SS_VirB3/TrbD/AvhB"/>
</dbReference>
<reference evidence="6 7" key="1">
    <citation type="submission" date="2021-03" db="EMBL/GenBank/DDBJ databases">
        <authorList>
            <person name="Kim M.K."/>
        </authorList>
    </citation>
    <scope>NUCLEOTIDE SEQUENCE [LARGE SCALE GENOMIC DNA]</scope>
    <source>
        <strain evidence="6 7">BT442</strain>
    </source>
</reference>
<feature type="transmembrane region" description="Helical" evidence="5">
    <location>
        <begin position="140"/>
        <end position="157"/>
    </location>
</feature>
<dbReference type="Proteomes" id="UP000664369">
    <property type="component" value="Unassembled WGS sequence"/>
</dbReference>
<sequence length="158" mass="17771">MVATLYLIFAAASAFVEAVLYARRGAESFTLNEHVVMGVQRAAVVLIGPVALLLYHWTGSAWYVATEPLPALLLFPLVHDEAYNFTRLWLAWREHVDMPYPSGGSALDRIALRKAWDQYTYGYQSPTTTARNDFNGRQRTWLAILGLVAWATAAYFLL</sequence>
<evidence type="ECO:0000256" key="2">
    <source>
        <dbReference type="ARBA" id="ARBA00022692"/>
    </source>
</evidence>
<dbReference type="Pfam" id="PF05101">
    <property type="entry name" value="VirB3"/>
    <property type="match status" value="1"/>
</dbReference>
<feature type="transmembrane region" description="Helical" evidence="5">
    <location>
        <begin position="42"/>
        <end position="65"/>
    </location>
</feature>
<accession>A0ABS3QD70</accession>
<keyword evidence="7" id="KW-1185">Reference proteome</keyword>
<comment type="subcellular location">
    <subcellularLocation>
        <location evidence="1">Membrane</location>
    </subcellularLocation>
</comment>
<name>A0ABS3QD70_9BACT</name>
<proteinExistence type="predicted"/>
<evidence type="ECO:0000313" key="6">
    <source>
        <dbReference type="EMBL" id="MBO2009192.1"/>
    </source>
</evidence>
<keyword evidence="3 5" id="KW-1133">Transmembrane helix</keyword>
<dbReference type="EMBL" id="JAGETZ010000003">
    <property type="protein sequence ID" value="MBO2009192.1"/>
    <property type="molecule type" value="Genomic_DNA"/>
</dbReference>
<evidence type="ECO:0000256" key="3">
    <source>
        <dbReference type="ARBA" id="ARBA00022989"/>
    </source>
</evidence>
<evidence type="ECO:0000256" key="5">
    <source>
        <dbReference type="SAM" id="Phobius"/>
    </source>
</evidence>
<protein>
    <submittedName>
        <fullName evidence="6">Uncharacterized protein</fullName>
    </submittedName>
</protein>
<comment type="caution">
    <text evidence="6">The sequence shown here is derived from an EMBL/GenBank/DDBJ whole genome shotgun (WGS) entry which is preliminary data.</text>
</comment>
<evidence type="ECO:0000313" key="7">
    <source>
        <dbReference type="Proteomes" id="UP000664369"/>
    </source>
</evidence>
<evidence type="ECO:0000256" key="1">
    <source>
        <dbReference type="ARBA" id="ARBA00004370"/>
    </source>
</evidence>
<keyword evidence="4 5" id="KW-0472">Membrane</keyword>